<dbReference type="SMART" id="SM00148">
    <property type="entry name" value="PLCXc"/>
    <property type="match status" value="2"/>
</dbReference>
<comment type="subcellular location">
    <subcellularLocation>
        <location evidence="3">Cell membrane</location>
        <topology evidence="3">Peripheral membrane protein</topology>
    </subcellularLocation>
</comment>
<evidence type="ECO:0000313" key="15">
    <source>
        <dbReference type="EMBL" id="KAA3478263.1"/>
    </source>
</evidence>
<dbReference type="InterPro" id="IPR017946">
    <property type="entry name" value="PLC-like_Pdiesterase_TIM-brl"/>
</dbReference>
<feature type="region of interest" description="Disordered" evidence="12">
    <location>
        <begin position="849"/>
        <end position="870"/>
    </location>
</feature>
<feature type="region of interest" description="Disordered" evidence="12">
    <location>
        <begin position="273"/>
        <end position="303"/>
    </location>
</feature>
<evidence type="ECO:0000256" key="1">
    <source>
        <dbReference type="ARBA" id="ARBA00001195"/>
    </source>
</evidence>
<dbReference type="PRINTS" id="PR00390">
    <property type="entry name" value="PHPHLIPASEC"/>
</dbReference>
<dbReference type="CDD" id="cd08599">
    <property type="entry name" value="PI-PLCc_plant"/>
    <property type="match status" value="1"/>
</dbReference>
<dbReference type="EMBL" id="SMMG02000004">
    <property type="protein sequence ID" value="KAA3478263.1"/>
    <property type="molecule type" value="Genomic_DNA"/>
</dbReference>
<dbReference type="Pfam" id="PF09279">
    <property type="entry name" value="EF-hand_like"/>
    <property type="match status" value="1"/>
</dbReference>
<evidence type="ECO:0000256" key="10">
    <source>
        <dbReference type="ARBA" id="ARBA00023224"/>
    </source>
</evidence>
<dbReference type="GO" id="GO:0006950">
    <property type="term" value="P:response to stress"/>
    <property type="evidence" value="ECO:0007669"/>
    <property type="project" value="UniProtKB-ARBA"/>
</dbReference>
<comment type="cofactor">
    <cofactor evidence="2">
        <name>Ca(2+)</name>
        <dbReference type="ChEBI" id="CHEBI:29108"/>
    </cofactor>
</comment>
<evidence type="ECO:0000256" key="3">
    <source>
        <dbReference type="ARBA" id="ARBA00004202"/>
    </source>
</evidence>
<dbReference type="PROSITE" id="PS50004">
    <property type="entry name" value="C2"/>
    <property type="match status" value="2"/>
</dbReference>
<dbReference type="GO" id="GO:0005886">
    <property type="term" value="C:plasma membrane"/>
    <property type="evidence" value="ECO:0007669"/>
    <property type="project" value="UniProtKB-SubCell"/>
</dbReference>
<keyword evidence="16" id="KW-1185">Reference proteome</keyword>
<feature type="compositionally biased region" description="Basic and acidic residues" evidence="12">
    <location>
        <begin position="273"/>
        <end position="291"/>
    </location>
</feature>
<evidence type="ECO:0000259" key="13">
    <source>
        <dbReference type="PROSITE" id="PS50004"/>
    </source>
</evidence>
<protein>
    <recommendedName>
        <fullName evidence="4 11">Phosphoinositide phospholipase C</fullName>
        <ecNumber evidence="4 11">3.1.4.11</ecNumber>
    </recommendedName>
</protein>
<reference evidence="16" key="1">
    <citation type="journal article" date="2019" name="Plant Biotechnol. J.">
        <title>Genome sequencing of the Australian wild diploid species Gossypium australe highlights disease resistance and delayed gland morphogenesis.</title>
        <authorList>
            <person name="Cai Y."/>
            <person name="Cai X."/>
            <person name="Wang Q."/>
            <person name="Wang P."/>
            <person name="Zhang Y."/>
            <person name="Cai C."/>
            <person name="Xu Y."/>
            <person name="Wang K."/>
            <person name="Zhou Z."/>
            <person name="Wang C."/>
            <person name="Geng S."/>
            <person name="Li B."/>
            <person name="Dong Q."/>
            <person name="Hou Y."/>
            <person name="Wang H."/>
            <person name="Ai P."/>
            <person name="Liu Z."/>
            <person name="Yi F."/>
            <person name="Sun M."/>
            <person name="An G."/>
            <person name="Cheng J."/>
            <person name="Zhang Y."/>
            <person name="Shi Q."/>
            <person name="Xie Y."/>
            <person name="Shi X."/>
            <person name="Chang Y."/>
            <person name="Huang F."/>
            <person name="Chen Y."/>
            <person name="Hong S."/>
            <person name="Mi L."/>
            <person name="Sun Q."/>
            <person name="Zhang L."/>
            <person name="Zhou B."/>
            <person name="Peng R."/>
            <person name="Zhang X."/>
            <person name="Liu F."/>
        </authorList>
    </citation>
    <scope>NUCLEOTIDE SEQUENCE [LARGE SCALE GENOMIC DNA]</scope>
    <source>
        <strain evidence="16">cv. PA1801</strain>
    </source>
</reference>
<dbReference type="InterPro" id="IPR011992">
    <property type="entry name" value="EF-hand-dom_pair"/>
</dbReference>
<dbReference type="Pfam" id="PF00388">
    <property type="entry name" value="PI-PLC-X"/>
    <property type="match status" value="2"/>
</dbReference>
<keyword evidence="6 11" id="KW-0378">Hydrolase</keyword>
<evidence type="ECO:0000313" key="16">
    <source>
        <dbReference type="Proteomes" id="UP000325315"/>
    </source>
</evidence>
<dbReference type="GO" id="GO:0004435">
    <property type="term" value="F:phosphatidylinositol-4,5-bisphosphate phospholipase C activity"/>
    <property type="evidence" value="ECO:0007669"/>
    <property type="project" value="UniProtKB-EC"/>
</dbReference>
<dbReference type="Gene3D" id="3.20.20.190">
    <property type="entry name" value="Phosphatidylinositol (PI) phosphodiesterase"/>
    <property type="match status" value="2"/>
</dbReference>
<dbReference type="GO" id="GO:0048015">
    <property type="term" value="P:phosphatidylinositol-mediated signaling"/>
    <property type="evidence" value="ECO:0007669"/>
    <property type="project" value="TreeGrafter"/>
</dbReference>
<feature type="compositionally biased region" description="Acidic residues" evidence="12">
    <location>
        <begin position="854"/>
        <end position="865"/>
    </location>
</feature>
<dbReference type="OrthoDB" id="269822at2759"/>
<dbReference type="InterPro" id="IPR035892">
    <property type="entry name" value="C2_domain_sf"/>
</dbReference>
<dbReference type="PROSITE" id="PS50007">
    <property type="entry name" value="PIPLC_X_DOMAIN"/>
    <property type="match status" value="2"/>
</dbReference>
<dbReference type="FunFam" id="3.20.20.190:FF:000010">
    <property type="entry name" value="Phosphoinositide phospholipase C"/>
    <property type="match status" value="1"/>
</dbReference>
<comment type="catalytic activity">
    <reaction evidence="1 11">
        <text>a 1,2-diacyl-sn-glycero-3-phospho-(1D-myo-inositol-4,5-bisphosphate) + H2O = 1D-myo-inositol 1,4,5-trisphosphate + a 1,2-diacyl-sn-glycerol + H(+)</text>
        <dbReference type="Rhea" id="RHEA:33179"/>
        <dbReference type="ChEBI" id="CHEBI:15377"/>
        <dbReference type="ChEBI" id="CHEBI:15378"/>
        <dbReference type="ChEBI" id="CHEBI:17815"/>
        <dbReference type="ChEBI" id="CHEBI:58456"/>
        <dbReference type="ChEBI" id="CHEBI:203600"/>
        <dbReference type="EC" id="3.1.4.11"/>
    </reaction>
</comment>
<dbReference type="InterPro" id="IPR000909">
    <property type="entry name" value="PLipase_C_PInositol-sp_X_dom"/>
</dbReference>
<keyword evidence="5" id="KW-1003">Cell membrane</keyword>
<accession>A0A5B6WA77</accession>
<dbReference type="InterPro" id="IPR015359">
    <property type="entry name" value="PLC_EF-hand-like"/>
</dbReference>
<dbReference type="GO" id="GO:0051209">
    <property type="term" value="P:release of sequestered calcium ion into cytosol"/>
    <property type="evidence" value="ECO:0007669"/>
    <property type="project" value="TreeGrafter"/>
</dbReference>
<evidence type="ECO:0000256" key="2">
    <source>
        <dbReference type="ARBA" id="ARBA00001913"/>
    </source>
</evidence>
<proteinExistence type="predicted"/>
<dbReference type="SMART" id="SM00149">
    <property type="entry name" value="PLCYc"/>
    <property type="match status" value="2"/>
</dbReference>
<feature type="domain" description="PI-PLC Y-box" evidence="14">
    <location>
        <begin position="343"/>
        <end position="429"/>
    </location>
</feature>
<feature type="domain" description="PI-PLC Y-box" evidence="14">
    <location>
        <begin position="906"/>
        <end position="992"/>
    </location>
</feature>
<evidence type="ECO:0000256" key="7">
    <source>
        <dbReference type="ARBA" id="ARBA00022963"/>
    </source>
</evidence>
<evidence type="ECO:0000256" key="8">
    <source>
        <dbReference type="ARBA" id="ARBA00023098"/>
    </source>
</evidence>
<dbReference type="Pfam" id="PF00387">
    <property type="entry name" value="PI-PLC-Y"/>
    <property type="match status" value="2"/>
</dbReference>
<dbReference type="InterPro" id="IPR001192">
    <property type="entry name" value="PI-PLC_fam"/>
</dbReference>
<dbReference type="Pfam" id="PF00168">
    <property type="entry name" value="C2"/>
    <property type="match status" value="2"/>
</dbReference>
<dbReference type="Gene3D" id="2.60.40.150">
    <property type="entry name" value="C2 domain"/>
    <property type="match status" value="2"/>
</dbReference>
<dbReference type="PANTHER" id="PTHR10336">
    <property type="entry name" value="PHOSPHOINOSITIDE-SPECIFIC PHOSPHOLIPASE C FAMILY PROTEIN"/>
    <property type="match status" value="1"/>
</dbReference>
<feature type="domain" description="C2" evidence="13">
    <location>
        <begin position="985"/>
        <end position="1120"/>
    </location>
</feature>
<dbReference type="SMART" id="SM00239">
    <property type="entry name" value="C2"/>
    <property type="match status" value="2"/>
</dbReference>
<dbReference type="EC" id="3.1.4.11" evidence="4 11"/>
<evidence type="ECO:0000256" key="11">
    <source>
        <dbReference type="RuleBase" id="RU361133"/>
    </source>
</evidence>
<evidence type="ECO:0000256" key="6">
    <source>
        <dbReference type="ARBA" id="ARBA00022801"/>
    </source>
</evidence>
<keyword evidence="10" id="KW-0807">Transducer</keyword>
<dbReference type="PANTHER" id="PTHR10336:SF101">
    <property type="entry name" value="PHOSPHOINOSITIDE PHOSPHOLIPASE C 6"/>
    <property type="match status" value="1"/>
</dbReference>
<feature type="compositionally biased region" description="Acidic residues" evidence="12">
    <location>
        <begin position="292"/>
        <end position="302"/>
    </location>
</feature>
<evidence type="ECO:0000256" key="9">
    <source>
        <dbReference type="ARBA" id="ARBA00023136"/>
    </source>
</evidence>
<dbReference type="AlphaFoldDB" id="A0A5B6WA77"/>
<evidence type="ECO:0000256" key="4">
    <source>
        <dbReference type="ARBA" id="ARBA00012368"/>
    </source>
</evidence>
<gene>
    <name evidence="15" type="ORF">EPI10_012078</name>
</gene>
<comment type="caution">
    <text evidence="15">The sequence shown here is derived from an EMBL/GenBank/DDBJ whole genome shotgun (WGS) entry which is preliminary data.</text>
</comment>
<evidence type="ECO:0000256" key="5">
    <source>
        <dbReference type="ARBA" id="ARBA00022475"/>
    </source>
</evidence>
<dbReference type="PROSITE" id="PS50008">
    <property type="entry name" value="PIPLC_Y_DOMAIN"/>
    <property type="match status" value="2"/>
</dbReference>
<evidence type="ECO:0000256" key="12">
    <source>
        <dbReference type="SAM" id="MobiDB-lite"/>
    </source>
</evidence>
<name>A0A5B6WA77_9ROSI</name>
<dbReference type="FunFam" id="1.10.238.10:FF:000254">
    <property type="entry name" value="Phosphoinositide phospholipase C"/>
    <property type="match status" value="1"/>
</dbReference>
<keyword evidence="8 11" id="KW-0443">Lipid metabolism</keyword>
<evidence type="ECO:0000259" key="14">
    <source>
        <dbReference type="PROSITE" id="PS50008"/>
    </source>
</evidence>
<sequence length="1140" mass="130239">MGKEKEREKKSSSLESGSYNYKMFSFFNRKFKINEVEPPSDVNKAFSLFTDDGSTHMTAEQLRRFMSVHQSEVSTRLEDAQNIIEQVVNRRHHITKFARHTLNIEDFFYFLLSDDLNGPIRAQVHHDMSAPLSHYFIYTGHNSYLTGNQLSSDCSEVPIIKALQNGVRVIELDLWPSKDEILVLHGRTLTTPVSFIQCLTSIKEYAFVSSPYPVIITLEDHLTPELQAKAADMITQTFETMLYYPESDLTEFPSPESLKYRIMISTKPPKEYLEVRSKDASEDESSPKDDSDASESDQEDEDFKSLQAGVSGYKRLITIHAGKPKGSLKTALKEVTDQVRRLSLSEHQLEKLAGSHGLDIVRFTQRNILRVYPKGTRFTSSNYKPTIGWMHGAQMVAFNMQGYGKSLWLMHGMFRANGGCGYVIKPDILTRSADELFDPKATLLPVQKTLKVKIYMGDGWRLDFKHTHFDAYSPPDFYTKIYIVGVPADEAKKKTKIIEDDWCPVWDEEFSFPLTVPELALLRIEVREYDISEKDDFGGQTCLPVPELRTGFRSVPLHDKKGVKHKNVRLLMRRRFRVAVSEAPEEIKLVFEQYSENGTMSIDGLHRFLVEFQKEDKATREDAQKIVDSVKHFHRKGLDLEGFFKYLFADINPPLASLGVHHDMNAPLSHYFIHTGHNSYLTGNQLSSDCSDVPIINALKRGVRVIELDIWPNSTKDNVDVLHGRTLTTPVELIKCLRSIKEHAFVASEYPMVTETFGDILFPPVPECLKEFPSPESLKGRIIISTKPPKEYLESKEVKENENDSERVKASDEEAWGKEVPDLLKDDDKVSKILSVILILQIETTSCTSKNDLGEEEEEDPDDDGDKPQHALAPEYKRLIAIHAGKPKGGLEECLKVDPDKVRRLSMSEQQLEKAAITHGKEIVRFTQRNILRVYPKGTRVDSSNYNPLIGWMHGAQMVAFNMQGYGRSLWLMHGMFKANGGCGYLKKPNFLLNNDEVFDPNVKLPVKKILKVTMYMGEGWYYDFNHTHFDAYSPPDFYARVGIAGVPFDSVMKKTKTLEDNWVPCWNEEFEFLLTVPELALLRVEVHEYDMSEKDDFGGQTCLPISELRSGIRAVPLNNRKGDKYKSVKLLMRFEFVDP</sequence>
<feature type="domain" description="C2" evidence="13">
    <location>
        <begin position="431"/>
        <end position="559"/>
    </location>
</feature>
<dbReference type="InterPro" id="IPR001711">
    <property type="entry name" value="PLipase_C_Pinositol-sp_Y"/>
</dbReference>
<dbReference type="FunFam" id="2.60.40.150:FF:000060">
    <property type="entry name" value="Phosphoinositide phospholipase C"/>
    <property type="match status" value="2"/>
</dbReference>
<dbReference type="SUPFAM" id="SSF49562">
    <property type="entry name" value="C2 domain (Calcium/lipid-binding domain, CaLB)"/>
    <property type="match status" value="2"/>
</dbReference>
<dbReference type="CDD" id="cd00275">
    <property type="entry name" value="C2_PLC_like"/>
    <property type="match status" value="2"/>
</dbReference>
<dbReference type="SUPFAM" id="SSF51695">
    <property type="entry name" value="PLC-like phosphodiesterases"/>
    <property type="match status" value="2"/>
</dbReference>
<dbReference type="Gene3D" id="1.10.238.10">
    <property type="entry name" value="EF-hand"/>
    <property type="match status" value="2"/>
</dbReference>
<dbReference type="SUPFAM" id="SSF47473">
    <property type="entry name" value="EF-hand"/>
    <property type="match status" value="2"/>
</dbReference>
<dbReference type="Proteomes" id="UP000325315">
    <property type="component" value="Unassembled WGS sequence"/>
</dbReference>
<dbReference type="GO" id="GO:0016042">
    <property type="term" value="P:lipid catabolic process"/>
    <property type="evidence" value="ECO:0007669"/>
    <property type="project" value="UniProtKB-KW"/>
</dbReference>
<feature type="region of interest" description="Disordered" evidence="12">
    <location>
        <begin position="794"/>
        <end position="813"/>
    </location>
</feature>
<keyword evidence="7 11" id="KW-0442">Lipid degradation</keyword>
<keyword evidence="9" id="KW-0472">Membrane</keyword>
<organism evidence="15 16">
    <name type="scientific">Gossypium australe</name>
    <dbReference type="NCBI Taxonomy" id="47621"/>
    <lineage>
        <taxon>Eukaryota</taxon>
        <taxon>Viridiplantae</taxon>
        <taxon>Streptophyta</taxon>
        <taxon>Embryophyta</taxon>
        <taxon>Tracheophyta</taxon>
        <taxon>Spermatophyta</taxon>
        <taxon>Magnoliopsida</taxon>
        <taxon>eudicotyledons</taxon>
        <taxon>Gunneridae</taxon>
        <taxon>Pentapetalae</taxon>
        <taxon>rosids</taxon>
        <taxon>malvids</taxon>
        <taxon>Malvales</taxon>
        <taxon>Malvaceae</taxon>
        <taxon>Malvoideae</taxon>
        <taxon>Gossypium</taxon>
    </lineage>
</organism>
<dbReference type="InterPro" id="IPR000008">
    <property type="entry name" value="C2_dom"/>
</dbReference>